<evidence type="ECO:0000259" key="10">
    <source>
        <dbReference type="Pfam" id="PF16916"/>
    </source>
</evidence>
<dbReference type="PANTHER" id="PTHR45820">
    <property type="entry name" value="FI23527P1"/>
    <property type="match status" value="1"/>
</dbReference>
<dbReference type="Proteomes" id="UP000317257">
    <property type="component" value="Unassembled WGS sequence"/>
</dbReference>
<dbReference type="AlphaFoldDB" id="A0A5C6GFH6"/>
<feature type="transmembrane region" description="Helical" evidence="8">
    <location>
        <begin position="12"/>
        <end position="37"/>
    </location>
</feature>
<comment type="similarity">
    <text evidence="2">Belongs to the cation diffusion facilitator (CDF) transporter (TC 2.A.4) family. SLC30A subfamily.</text>
</comment>
<feature type="transmembrane region" description="Helical" evidence="8">
    <location>
        <begin position="43"/>
        <end position="61"/>
    </location>
</feature>
<evidence type="ECO:0008006" key="13">
    <source>
        <dbReference type="Google" id="ProtNLM"/>
    </source>
</evidence>
<dbReference type="PANTHER" id="PTHR45820:SF5">
    <property type="entry name" value="DIFFUSION FACILITATOR FAMILY METAL ION TRANSPORTER, PUTATIVE-RELATED"/>
    <property type="match status" value="1"/>
</dbReference>
<evidence type="ECO:0000259" key="9">
    <source>
        <dbReference type="Pfam" id="PF01545"/>
    </source>
</evidence>
<dbReference type="Pfam" id="PF16916">
    <property type="entry name" value="ZT_dimer"/>
    <property type="match status" value="1"/>
</dbReference>
<feature type="domain" description="Cation efflux protein transmembrane" evidence="9">
    <location>
        <begin position="12"/>
        <end position="263"/>
    </location>
</feature>
<evidence type="ECO:0000256" key="4">
    <source>
        <dbReference type="ARBA" id="ARBA00022692"/>
    </source>
</evidence>
<feature type="transmembrane region" description="Helical" evidence="8">
    <location>
        <begin position="198"/>
        <end position="225"/>
    </location>
</feature>
<name>A0A5C6GFH6_METRR</name>
<feature type="transmembrane region" description="Helical" evidence="8">
    <location>
        <begin position="81"/>
        <end position="102"/>
    </location>
</feature>
<keyword evidence="7 8" id="KW-0472">Membrane</keyword>
<dbReference type="Pfam" id="PF01545">
    <property type="entry name" value="Cation_efflux"/>
    <property type="match status" value="1"/>
</dbReference>
<feature type="domain" description="Cation efflux protein cytoplasmic" evidence="10">
    <location>
        <begin position="267"/>
        <end position="341"/>
    </location>
</feature>
<gene>
    <name evidence="11" type="ORF">ED733_008323</name>
</gene>
<dbReference type="SUPFAM" id="SSF161111">
    <property type="entry name" value="Cation efflux protein transmembrane domain-like"/>
    <property type="match status" value="1"/>
</dbReference>
<dbReference type="SUPFAM" id="SSF160240">
    <property type="entry name" value="Cation efflux protein cytoplasmic domain-like"/>
    <property type="match status" value="1"/>
</dbReference>
<evidence type="ECO:0000313" key="12">
    <source>
        <dbReference type="Proteomes" id="UP000317257"/>
    </source>
</evidence>
<keyword evidence="5" id="KW-0862">Zinc</keyword>
<evidence type="ECO:0000313" key="11">
    <source>
        <dbReference type="EMBL" id="TWU76645.1"/>
    </source>
</evidence>
<dbReference type="GO" id="GO:0006882">
    <property type="term" value="P:intracellular zinc ion homeostasis"/>
    <property type="evidence" value="ECO:0007669"/>
    <property type="project" value="TreeGrafter"/>
</dbReference>
<evidence type="ECO:0000256" key="8">
    <source>
        <dbReference type="SAM" id="Phobius"/>
    </source>
</evidence>
<keyword evidence="6 8" id="KW-1133">Transmembrane helix</keyword>
<dbReference type="GO" id="GO:0005385">
    <property type="term" value="F:zinc ion transmembrane transporter activity"/>
    <property type="evidence" value="ECO:0007669"/>
    <property type="project" value="TreeGrafter"/>
</dbReference>
<dbReference type="InterPro" id="IPR058533">
    <property type="entry name" value="Cation_efflux_TM"/>
</dbReference>
<dbReference type="Gene3D" id="1.20.1510.10">
    <property type="entry name" value="Cation efflux protein transmembrane domain"/>
    <property type="match status" value="1"/>
</dbReference>
<feature type="transmembrane region" description="Helical" evidence="8">
    <location>
        <begin position="117"/>
        <end position="136"/>
    </location>
</feature>
<feature type="transmembrane region" description="Helical" evidence="8">
    <location>
        <begin position="237"/>
        <end position="255"/>
    </location>
</feature>
<dbReference type="NCBIfam" id="TIGR01297">
    <property type="entry name" value="CDF"/>
    <property type="match status" value="1"/>
</dbReference>
<reference evidence="12" key="1">
    <citation type="submission" date="2018-12" db="EMBL/GenBank/DDBJ databases">
        <title>The complete genome of Metarhizium rileyi, a key fungal pathogen of Lepidoptera.</title>
        <authorList>
            <person name="Binneck E."/>
            <person name="Lastra C.C.L."/>
            <person name="Sosa-Gomez D.R."/>
        </authorList>
    </citation>
    <scope>NUCLEOTIDE SEQUENCE [LARGE SCALE GENOMIC DNA]</scope>
    <source>
        <strain evidence="12">Cep018-CH2</strain>
    </source>
</reference>
<keyword evidence="4 8" id="KW-0812">Transmembrane</keyword>
<comment type="caution">
    <text evidence="11">The sequence shown here is derived from an EMBL/GenBank/DDBJ whole genome shotgun (WGS) entry which is preliminary data.</text>
</comment>
<dbReference type="InterPro" id="IPR027470">
    <property type="entry name" value="Cation_efflux_CTD"/>
</dbReference>
<dbReference type="InterPro" id="IPR027469">
    <property type="entry name" value="Cation_efflux_TMD_sf"/>
</dbReference>
<keyword evidence="3" id="KW-0813">Transport</keyword>
<evidence type="ECO:0000256" key="6">
    <source>
        <dbReference type="ARBA" id="ARBA00022989"/>
    </source>
</evidence>
<dbReference type="GO" id="GO:0016020">
    <property type="term" value="C:membrane"/>
    <property type="evidence" value="ECO:0007669"/>
    <property type="project" value="UniProtKB-SubCell"/>
</dbReference>
<protein>
    <recommendedName>
        <fullName evidence="13">Cation efflux system protein czcD</fullName>
    </recommendedName>
</protein>
<dbReference type="EMBL" id="SBHS01000005">
    <property type="protein sequence ID" value="TWU76645.1"/>
    <property type="molecule type" value="Genomic_DNA"/>
</dbReference>
<proteinExistence type="inferred from homology"/>
<evidence type="ECO:0000256" key="2">
    <source>
        <dbReference type="ARBA" id="ARBA00008873"/>
    </source>
</evidence>
<dbReference type="InterPro" id="IPR036837">
    <property type="entry name" value="Cation_efflux_CTD_sf"/>
</dbReference>
<accession>A0A5C6GFH6</accession>
<evidence type="ECO:0000256" key="7">
    <source>
        <dbReference type="ARBA" id="ARBA00023136"/>
    </source>
</evidence>
<sequence>MAAFTLKRKQRLIATIVISAAFFLAELIAGCYTHSLALIADSFHYLSDLVGFVVALIAITVSERSQPAPKEFTFDWQRATLLGAFFNGVFLLALGISILVQAVERFTHTAHIDGPKVVLIVGCAGLGLNLLVMSFLHEHDHRHGHCNQDYASDADDGLSAMADDFGNKTGGGRKVAEVSSHNRHKHSSFIPSKPGRDLGLFGVFIHVVGDAINNVGVIISAFVIWKLDSPARYYADPAIGIFIAIMIFLTAIPLTKSSGSILLQIAPRGMDLEDVKHDIEMIPGIESVHELHIWRLDQQKVVASVHVVIHDGTIKHFTDTAKIVMECLHAYGVHSATLQPEVLPAVAGNVEDASDTTNEATDEGDLTAPVRFDVPFINYEADILVVFDDWAYTGALNTVDRRPQTEQCEIDPFVGLHRDRIRHAGFCESADELWSALLSLDVSTMP</sequence>
<comment type="subcellular location">
    <subcellularLocation>
        <location evidence="1">Membrane</location>
        <topology evidence="1">Multi-pass membrane protein</topology>
    </subcellularLocation>
</comment>
<dbReference type="InterPro" id="IPR002524">
    <property type="entry name" value="Cation_efflux"/>
</dbReference>
<evidence type="ECO:0000256" key="5">
    <source>
        <dbReference type="ARBA" id="ARBA00022833"/>
    </source>
</evidence>
<organism evidence="11 12">
    <name type="scientific">Metarhizium rileyi (strain RCEF 4871)</name>
    <name type="common">Nomuraea rileyi</name>
    <dbReference type="NCBI Taxonomy" id="1649241"/>
    <lineage>
        <taxon>Eukaryota</taxon>
        <taxon>Fungi</taxon>
        <taxon>Dikarya</taxon>
        <taxon>Ascomycota</taxon>
        <taxon>Pezizomycotina</taxon>
        <taxon>Sordariomycetes</taxon>
        <taxon>Hypocreomycetidae</taxon>
        <taxon>Hypocreales</taxon>
        <taxon>Clavicipitaceae</taxon>
        <taxon>Metarhizium</taxon>
    </lineage>
</organism>
<evidence type="ECO:0000256" key="1">
    <source>
        <dbReference type="ARBA" id="ARBA00004141"/>
    </source>
</evidence>
<evidence type="ECO:0000256" key="3">
    <source>
        <dbReference type="ARBA" id="ARBA00022448"/>
    </source>
</evidence>